<dbReference type="PRINTS" id="PR00119">
    <property type="entry name" value="CATATPASE"/>
</dbReference>
<keyword evidence="8 15" id="KW-0067">ATP-binding</keyword>
<evidence type="ECO:0000256" key="9">
    <source>
        <dbReference type="ARBA" id="ARBA00022842"/>
    </source>
</evidence>
<keyword evidence="3 15" id="KW-0109">Calcium transport</keyword>
<dbReference type="Gene3D" id="3.40.1110.10">
    <property type="entry name" value="Calcium-transporting ATPase, cytoplasmic domain N"/>
    <property type="match status" value="1"/>
</dbReference>
<feature type="transmembrane region" description="Helical" evidence="15">
    <location>
        <begin position="943"/>
        <end position="966"/>
    </location>
</feature>
<evidence type="ECO:0000259" key="18">
    <source>
        <dbReference type="Pfam" id="PF00689"/>
    </source>
</evidence>
<comment type="function">
    <text evidence="15">Catalyzes the hydrolysis of ATP coupled with the transport of calcium.</text>
</comment>
<keyword evidence="6 15" id="KW-0547">Nucleotide-binding</keyword>
<dbReference type="GO" id="GO:0005388">
    <property type="term" value="F:P-type calcium transporter activity"/>
    <property type="evidence" value="ECO:0007669"/>
    <property type="project" value="UniProtKB-EC"/>
</dbReference>
<evidence type="ECO:0000256" key="10">
    <source>
        <dbReference type="ARBA" id="ARBA00022967"/>
    </source>
</evidence>
<evidence type="ECO:0000256" key="4">
    <source>
        <dbReference type="ARBA" id="ARBA00022692"/>
    </source>
</evidence>
<feature type="transmembrane region" description="Helical" evidence="15">
    <location>
        <begin position="133"/>
        <end position="151"/>
    </location>
</feature>
<dbReference type="InterPro" id="IPR044492">
    <property type="entry name" value="P_typ_ATPase_HD_dom"/>
</dbReference>
<dbReference type="InterPro" id="IPR023299">
    <property type="entry name" value="ATPase_P-typ_cyto_dom_N"/>
</dbReference>
<evidence type="ECO:0000256" key="5">
    <source>
        <dbReference type="ARBA" id="ARBA00022723"/>
    </source>
</evidence>
<dbReference type="Gene3D" id="3.40.50.1000">
    <property type="entry name" value="HAD superfamily/HAD-like"/>
    <property type="match status" value="1"/>
</dbReference>
<feature type="transmembrane region" description="Helical" evidence="15">
    <location>
        <begin position="103"/>
        <end position="121"/>
    </location>
</feature>
<feature type="domain" description="Cation-transporting P-type ATPase N-terminal" evidence="19">
    <location>
        <begin position="48"/>
        <end position="115"/>
    </location>
</feature>
<dbReference type="InterPro" id="IPR001757">
    <property type="entry name" value="P_typ_ATPase"/>
</dbReference>
<dbReference type="Pfam" id="PF13246">
    <property type="entry name" value="Cation_ATPase"/>
    <property type="match status" value="1"/>
</dbReference>
<evidence type="ECO:0000256" key="7">
    <source>
        <dbReference type="ARBA" id="ARBA00022837"/>
    </source>
</evidence>
<dbReference type="InterPro" id="IPR018303">
    <property type="entry name" value="ATPase_P-typ_P_site"/>
</dbReference>
<evidence type="ECO:0000256" key="11">
    <source>
        <dbReference type="ARBA" id="ARBA00022989"/>
    </source>
</evidence>
<evidence type="ECO:0000313" key="21">
    <source>
        <dbReference type="Proteomes" id="UP001162131"/>
    </source>
</evidence>
<dbReference type="EC" id="7.2.2.10" evidence="15"/>
<dbReference type="SUPFAM" id="SSF81653">
    <property type="entry name" value="Calcium ATPase, transduction domain A"/>
    <property type="match status" value="1"/>
</dbReference>
<dbReference type="FunFam" id="1.20.1110.10:FF:000039">
    <property type="entry name" value="Calcium-transporting ATPase"/>
    <property type="match status" value="1"/>
</dbReference>
<evidence type="ECO:0000259" key="17">
    <source>
        <dbReference type="Pfam" id="PF00122"/>
    </source>
</evidence>
<comment type="similarity">
    <text evidence="15">Belongs to the cation transport ATPase (P-type) (TC 3.A.3) family.</text>
</comment>
<dbReference type="Pfam" id="PF00690">
    <property type="entry name" value="Cation_ATPase_N"/>
    <property type="match status" value="1"/>
</dbReference>
<feature type="transmembrane region" description="Helical" evidence="15">
    <location>
        <begin position="797"/>
        <end position="817"/>
    </location>
</feature>
<dbReference type="GO" id="GO:0005524">
    <property type="term" value="F:ATP binding"/>
    <property type="evidence" value="ECO:0007669"/>
    <property type="project" value="UniProtKB-KW"/>
</dbReference>
<dbReference type="GO" id="GO:0016887">
    <property type="term" value="F:ATP hydrolysis activity"/>
    <property type="evidence" value="ECO:0007669"/>
    <property type="project" value="InterPro"/>
</dbReference>
<evidence type="ECO:0000256" key="13">
    <source>
        <dbReference type="ARBA" id="ARBA00023136"/>
    </source>
</evidence>
<dbReference type="InterPro" id="IPR023298">
    <property type="entry name" value="ATPase_P-typ_TM_dom_sf"/>
</dbReference>
<dbReference type="Gene3D" id="2.70.150.10">
    <property type="entry name" value="Calcium-transporting ATPase, cytoplasmic transduction domain A"/>
    <property type="match status" value="1"/>
</dbReference>
<keyword evidence="4 15" id="KW-0812">Transmembrane</keyword>
<feature type="transmembrane region" description="Helical" evidence="15">
    <location>
        <begin position="874"/>
        <end position="892"/>
    </location>
</feature>
<dbReference type="EMBL" id="CAJZBQ010000056">
    <property type="protein sequence ID" value="CAG9332983.1"/>
    <property type="molecule type" value="Genomic_DNA"/>
</dbReference>
<evidence type="ECO:0000256" key="12">
    <source>
        <dbReference type="ARBA" id="ARBA00023065"/>
    </source>
</evidence>
<sequence>MEPLLEGLDSDISQNNQKLQIPTEKLNEMFILDNIKSNKSSQLLEELGHIDGLCKNLYSDKKKGINMDDELTSERIRIYGDNKPIERKKVSFFKLLWEALDDTILRILIIAATISLIIGIIEEPSKGWLEGTAILVAVIIVVLVTAINNYIKEIQFRKLDQAAQMRLITVKREEDHRTDKQISVFDLLVGDIIKIGSGDIIPVDSVLIESNNIIADESSMTGEPDNVNKGYGDDESPFLISGSQITDGSGTALVLAVGKNSFQGKNYEMLQQEETDETPLQQKLNWIAFGIGKVGLAVAIMTFLVLIIYLIIDVAEDGWVKETWSRLISDFIISITIIVVAVPEGLPLAVTLSLAYSVNQMKLQNNLVRHLDASETMGQATNICTDKTGTLTQNIMEVVSIYTQSQKLDHGFNLKENTKNMLIEHCCCNTTASISVHENKETFTGSRTEIALLKLVRKFGVQYEEIRDSAEIFFQVPFSSKTKKMVTVIEKNDFYLILVKGASEAVLECCDTYWNKEEKEEAINGEMKNEINKIISGYAQKALRTLTMAYKRVDKNFSVKENVENLTENLTLLAIIGIEDPLREEVPDAVKKCQNAGIIVRMVTGDNRDTAVSIAKRCNILPEDYIDNEEDTVMLGSEFRERSGYLLNESDNSRAESQSIKKQEKLIVGNFEEFKKIMKKLRVLARSSPEDKFILITGLRQMNEIVAVTGDGTNDAPALKKSNVGFAMHQAGTQLAQQASDIILLDDNFASIVTAVLWGRNIYECISKFIQFQLTVNIVALILSFVGAIVLHKAPLTAVQMLWVNLIMDTFAALALATEPPDIKLLENKPIKSTDSLLTPDMLKNIIAQVVFQCTCLFMILFLMPAVIDMSTGTHFTIFFNTFVFLQIFNEINCRKVKSDEKNVFKGITKNWIFLGIIIGTAIIQVLLVQFGGQPANTVPLTFLEHLFCIVIGTGALKIGILVRFLPSPKFDFLKFSEEPIKRDVYERKITGFIRRRSKKFSKKTKSKSMSEIERQTSVEV</sequence>
<dbReference type="InterPro" id="IPR036412">
    <property type="entry name" value="HAD-like_sf"/>
</dbReference>
<dbReference type="Pfam" id="PF00122">
    <property type="entry name" value="E1-E2_ATPase"/>
    <property type="match status" value="1"/>
</dbReference>
<dbReference type="InterPro" id="IPR008250">
    <property type="entry name" value="ATPase_P-typ_transduc_dom_A_sf"/>
</dbReference>
<evidence type="ECO:0000256" key="3">
    <source>
        <dbReference type="ARBA" id="ARBA00022568"/>
    </source>
</evidence>
<keyword evidence="11 15" id="KW-1133">Transmembrane helix</keyword>
<dbReference type="SFLD" id="SFLDG00002">
    <property type="entry name" value="C1.7:_P-type_atpase_like"/>
    <property type="match status" value="1"/>
</dbReference>
<keyword evidence="21" id="KW-1185">Reference proteome</keyword>
<feature type="domain" description="P-type ATPase A" evidence="17">
    <location>
        <begin position="170"/>
        <end position="269"/>
    </location>
</feature>
<dbReference type="SUPFAM" id="SSF56784">
    <property type="entry name" value="HAD-like"/>
    <property type="match status" value="1"/>
</dbReference>
<evidence type="ECO:0000256" key="1">
    <source>
        <dbReference type="ARBA" id="ARBA00004127"/>
    </source>
</evidence>
<comment type="subcellular location">
    <subcellularLocation>
        <location evidence="1">Endomembrane system</location>
        <topology evidence="1">Multi-pass membrane protein</topology>
    </subcellularLocation>
    <subcellularLocation>
        <location evidence="15">Membrane</location>
        <topology evidence="15">Multi-pass membrane protein</topology>
    </subcellularLocation>
</comment>
<dbReference type="PRINTS" id="PR00121">
    <property type="entry name" value="NAKATPASE"/>
</dbReference>
<feature type="transmembrane region" description="Helical" evidence="15">
    <location>
        <begin position="332"/>
        <end position="356"/>
    </location>
</feature>
<keyword evidence="2 15" id="KW-0813">Transport</keyword>
<dbReference type="Pfam" id="PF00689">
    <property type="entry name" value="Cation_ATPase_C"/>
    <property type="match status" value="1"/>
</dbReference>
<keyword evidence="10" id="KW-1278">Translocase</keyword>
<dbReference type="InterPro" id="IPR006408">
    <property type="entry name" value="P-type_ATPase_IIB"/>
</dbReference>
<dbReference type="NCBIfam" id="TIGR01517">
    <property type="entry name" value="ATPase-IIB_Ca"/>
    <property type="match status" value="1"/>
</dbReference>
<keyword evidence="7 15" id="KW-0106">Calcium</keyword>
<dbReference type="InterPro" id="IPR004014">
    <property type="entry name" value="ATPase_P-typ_cation-transptr_N"/>
</dbReference>
<feature type="transmembrane region" description="Helical" evidence="15">
    <location>
        <begin position="846"/>
        <end position="868"/>
    </location>
</feature>
<dbReference type="SUPFAM" id="SSF81665">
    <property type="entry name" value="Calcium ATPase, transmembrane domain M"/>
    <property type="match status" value="1"/>
</dbReference>
<evidence type="ECO:0000256" key="8">
    <source>
        <dbReference type="ARBA" id="ARBA00022840"/>
    </source>
</evidence>
<dbReference type="GO" id="GO:0005886">
    <property type="term" value="C:plasma membrane"/>
    <property type="evidence" value="ECO:0007669"/>
    <property type="project" value="TreeGrafter"/>
</dbReference>
<feature type="transmembrane region" description="Helical" evidence="15">
    <location>
        <begin position="912"/>
        <end position="931"/>
    </location>
</feature>
<dbReference type="SFLD" id="SFLDS00003">
    <property type="entry name" value="Haloacid_Dehalogenase"/>
    <property type="match status" value="1"/>
</dbReference>
<dbReference type="GO" id="GO:0012505">
    <property type="term" value="C:endomembrane system"/>
    <property type="evidence" value="ECO:0007669"/>
    <property type="project" value="UniProtKB-SubCell"/>
</dbReference>
<dbReference type="NCBIfam" id="TIGR01494">
    <property type="entry name" value="ATPase_P-type"/>
    <property type="match status" value="2"/>
</dbReference>
<dbReference type="Proteomes" id="UP001162131">
    <property type="component" value="Unassembled WGS sequence"/>
</dbReference>
<feature type="transmembrane region" description="Helical" evidence="15">
    <location>
        <begin position="769"/>
        <end position="791"/>
    </location>
</feature>
<dbReference type="SFLD" id="SFLDF00027">
    <property type="entry name" value="p-type_atpase"/>
    <property type="match status" value="1"/>
</dbReference>
<gene>
    <name evidence="20" type="ORF">BSTOLATCC_MIC57804</name>
</gene>
<evidence type="ECO:0000256" key="16">
    <source>
        <dbReference type="SAM" id="MobiDB-lite"/>
    </source>
</evidence>
<keyword evidence="9" id="KW-0460">Magnesium</keyword>
<keyword evidence="5" id="KW-0479">Metal-binding</keyword>
<dbReference type="InterPro" id="IPR006068">
    <property type="entry name" value="ATPase_P-typ_cation-transptr_C"/>
</dbReference>
<keyword evidence="13 15" id="KW-0472">Membrane</keyword>
<proteinExistence type="inferred from homology"/>
<dbReference type="PANTHER" id="PTHR24093:SF369">
    <property type="entry name" value="CALCIUM-TRANSPORTING ATPASE"/>
    <property type="match status" value="1"/>
</dbReference>
<evidence type="ECO:0000256" key="2">
    <source>
        <dbReference type="ARBA" id="ARBA00022448"/>
    </source>
</evidence>
<dbReference type="SUPFAM" id="SSF81660">
    <property type="entry name" value="Metal cation-transporting ATPase, ATP-binding domain N"/>
    <property type="match status" value="1"/>
</dbReference>
<comment type="catalytic activity">
    <reaction evidence="14 15">
        <text>Ca(2+)(in) + ATP + H2O = Ca(2+)(out) + ADP + phosphate + H(+)</text>
        <dbReference type="Rhea" id="RHEA:18105"/>
        <dbReference type="ChEBI" id="CHEBI:15377"/>
        <dbReference type="ChEBI" id="CHEBI:15378"/>
        <dbReference type="ChEBI" id="CHEBI:29108"/>
        <dbReference type="ChEBI" id="CHEBI:30616"/>
        <dbReference type="ChEBI" id="CHEBI:43474"/>
        <dbReference type="ChEBI" id="CHEBI:456216"/>
        <dbReference type="EC" id="7.2.2.10"/>
    </reaction>
</comment>
<dbReference type="AlphaFoldDB" id="A0AAU9K5K1"/>
<feature type="transmembrane region" description="Helical" evidence="15">
    <location>
        <begin position="286"/>
        <end position="312"/>
    </location>
</feature>
<comment type="caution">
    <text evidence="20">The sequence shown here is derived from an EMBL/GenBank/DDBJ whole genome shotgun (WGS) entry which is preliminary data.</text>
</comment>
<evidence type="ECO:0000256" key="6">
    <source>
        <dbReference type="ARBA" id="ARBA00022741"/>
    </source>
</evidence>
<dbReference type="InterPro" id="IPR023214">
    <property type="entry name" value="HAD_sf"/>
</dbReference>
<dbReference type="PANTHER" id="PTHR24093">
    <property type="entry name" value="CATION TRANSPORTING ATPASE"/>
    <property type="match status" value="1"/>
</dbReference>
<organism evidence="20 21">
    <name type="scientific">Blepharisma stoltei</name>
    <dbReference type="NCBI Taxonomy" id="1481888"/>
    <lineage>
        <taxon>Eukaryota</taxon>
        <taxon>Sar</taxon>
        <taxon>Alveolata</taxon>
        <taxon>Ciliophora</taxon>
        <taxon>Postciliodesmatophora</taxon>
        <taxon>Heterotrichea</taxon>
        <taxon>Heterotrichida</taxon>
        <taxon>Blepharismidae</taxon>
        <taxon>Blepharisma</taxon>
    </lineage>
</organism>
<dbReference type="CDD" id="cd02081">
    <property type="entry name" value="P-type_ATPase_Ca_PMCA-like"/>
    <property type="match status" value="1"/>
</dbReference>
<evidence type="ECO:0000256" key="15">
    <source>
        <dbReference type="RuleBase" id="RU361146"/>
    </source>
</evidence>
<evidence type="ECO:0000313" key="20">
    <source>
        <dbReference type="EMBL" id="CAG9332983.1"/>
    </source>
</evidence>
<reference evidence="20" key="1">
    <citation type="submission" date="2021-09" db="EMBL/GenBank/DDBJ databases">
        <authorList>
            <consortium name="AG Swart"/>
            <person name="Singh M."/>
            <person name="Singh A."/>
            <person name="Seah K."/>
            <person name="Emmerich C."/>
        </authorList>
    </citation>
    <scope>NUCLEOTIDE SEQUENCE</scope>
    <source>
        <strain evidence="20">ATCC30299</strain>
    </source>
</reference>
<dbReference type="PROSITE" id="PS00154">
    <property type="entry name" value="ATPASE_E1_E2"/>
    <property type="match status" value="1"/>
</dbReference>
<feature type="region of interest" description="Disordered" evidence="16">
    <location>
        <begin position="1001"/>
        <end position="1021"/>
    </location>
</feature>
<accession>A0AAU9K5K1</accession>
<dbReference type="InterPro" id="IPR059000">
    <property type="entry name" value="ATPase_P-type_domA"/>
</dbReference>
<name>A0AAU9K5K1_9CILI</name>
<dbReference type="GO" id="GO:0046872">
    <property type="term" value="F:metal ion binding"/>
    <property type="evidence" value="ECO:0007669"/>
    <property type="project" value="UniProtKB-KW"/>
</dbReference>
<evidence type="ECO:0000256" key="14">
    <source>
        <dbReference type="ARBA" id="ARBA00048694"/>
    </source>
</evidence>
<feature type="compositionally biased region" description="Basic and acidic residues" evidence="16">
    <location>
        <begin position="1009"/>
        <end position="1021"/>
    </location>
</feature>
<dbReference type="Gene3D" id="1.20.1110.10">
    <property type="entry name" value="Calcium-transporting ATPase, transmembrane domain"/>
    <property type="match status" value="1"/>
</dbReference>
<feature type="domain" description="Cation-transporting P-type ATPase C-terminal" evidence="18">
    <location>
        <begin position="794"/>
        <end position="964"/>
    </location>
</feature>
<keyword evidence="12 15" id="KW-0406">Ion transport</keyword>
<protein>
    <recommendedName>
        <fullName evidence="15">Calcium-transporting ATPase</fullName>
        <ecNumber evidence="15">7.2.2.10</ecNumber>
    </recommendedName>
</protein>
<evidence type="ECO:0000259" key="19">
    <source>
        <dbReference type="Pfam" id="PF00690"/>
    </source>
</evidence>